<keyword evidence="3" id="KW-1185">Reference proteome</keyword>
<evidence type="ECO:0000313" key="2">
    <source>
        <dbReference type="EMBL" id="CAA3000346.1"/>
    </source>
</evidence>
<dbReference type="PANTHER" id="PTHR35420:SF1">
    <property type="entry name" value="OS09G0480532 PROTEIN"/>
    <property type="match status" value="1"/>
</dbReference>
<keyword evidence="1" id="KW-0812">Transmembrane</keyword>
<dbReference type="Gramene" id="OE9A003448T1">
    <property type="protein sequence ID" value="OE9A003448C1"/>
    <property type="gene ID" value="OE9A003448"/>
</dbReference>
<keyword evidence="1" id="KW-0472">Membrane</keyword>
<reference evidence="2 3" key="1">
    <citation type="submission" date="2019-12" db="EMBL/GenBank/DDBJ databases">
        <authorList>
            <person name="Alioto T."/>
            <person name="Alioto T."/>
            <person name="Gomez Garrido J."/>
        </authorList>
    </citation>
    <scope>NUCLEOTIDE SEQUENCE [LARGE SCALE GENOMIC DNA]</scope>
</reference>
<dbReference type="Proteomes" id="UP000594638">
    <property type="component" value="Unassembled WGS sequence"/>
</dbReference>
<dbReference type="AlphaFoldDB" id="A0A8S0TA46"/>
<sequence length="102" mass="9665">MARYYVVRNGDSAASEGGLMFEGLGFIFMLGIIVMSLLIMSMLIFGCADCTDDPDEKTRKGSFGGGGAMGIGVYGGGGTTCGGGGAACGGGGGGGGGCGGGG</sequence>
<gene>
    <name evidence="2" type="ORF">OLEA9_A003448</name>
</gene>
<organism evidence="2 3">
    <name type="scientific">Olea europaea subsp. europaea</name>
    <dbReference type="NCBI Taxonomy" id="158383"/>
    <lineage>
        <taxon>Eukaryota</taxon>
        <taxon>Viridiplantae</taxon>
        <taxon>Streptophyta</taxon>
        <taxon>Embryophyta</taxon>
        <taxon>Tracheophyta</taxon>
        <taxon>Spermatophyta</taxon>
        <taxon>Magnoliopsida</taxon>
        <taxon>eudicotyledons</taxon>
        <taxon>Gunneridae</taxon>
        <taxon>Pentapetalae</taxon>
        <taxon>asterids</taxon>
        <taxon>lamiids</taxon>
        <taxon>Lamiales</taxon>
        <taxon>Oleaceae</taxon>
        <taxon>Oleeae</taxon>
        <taxon>Olea</taxon>
    </lineage>
</organism>
<name>A0A8S0TA46_OLEEU</name>
<keyword evidence="1" id="KW-1133">Transmembrane helix</keyword>
<evidence type="ECO:0000256" key="1">
    <source>
        <dbReference type="SAM" id="Phobius"/>
    </source>
</evidence>
<evidence type="ECO:0000313" key="3">
    <source>
        <dbReference type="Proteomes" id="UP000594638"/>
    </source>
</evidence>
<comment type="caution">
    <text evidence="2">The sequence shown here is derived from an EMBL/GenBank/DDBJ whole genome shotgun (WGS) entry which is preliminary data.</text>
</comment>
<dbReference type="EMBL" id="CACTIH010005686">
    <property type="protein sequence ID" value="CAA3000346.1"/>
    <property type="molecule type" value="Genomic_DNA"/>
</dbReference>
<accession>A0A8S0TA46</accession>
<protein>
    <submittedName>
        <fullName evidence="2">Uncharacterized protein</fullName>
    </submittedName>
</protein>
<dbReference type="PANTHER" id="PTHR35420">
    <property type="entry name" value="OS02G0198500 PROTEIN"/>
    <property type="match status" value="1"/>
</dbReference>
<feature type="transmembrane region" description="Helical" evidence="1">
    <location>
        <begin position="21"/>
        <end position="45"/>
    </location>
</feature>
<dbReference type="OrthoDB" id="1731583at2759"/>
<proteinExistence type="predicted"/>